<dbReference type="AlphaFoldDB" id="A0A9X3LAF2"/>
<evidence type="ECO:0000313" key="6">
    <source>
        <dbReference type="Proteomes" id="UP001152172"/>
    </source>
</evidence>
<feature type="transmembrane region" description="Helical" evidence="2">
    <location>
        <begin position="12"/>
        <end position="39"/>
    </location>
</feature>
<keyword evidence="2" id="KW-0812">Transmembrane</keyword>
<dbReference type="RefSeq" id="WP_269921504.1">
    <property type="nucleotide sequence ID" value="NZ_JAMKBI010000004.1"/>
</dbReference>
<accession>A0A9X3LAF2</accession>
<dbReference type="InterPro" id="IPR025746">
    <property type="entry name" value="PilX_N_dom"/>
</dbReference>
<evidence type="ECO:0000259" key="3">
    <source>
        <dbReference type="Pfam" id="PF14341"/>
    </source>
</evidence>
<dbReference type="Pfam" id="PF14341">
    <property type="entry name" value="PilX_N"/>
    <property type="match status" value="1"/>
</dbReference>
<keyword evidence="2" id="KW-1133">Transmembrane helix</keyword>
<feature type="domain" description="DUF7305" evidence="4">
    <location>
        <begin position="346"/>
        <end position="458"/>
    </location>
</feature>
<reference evidence="5" key="1">
    <citation type="submission" date="2022-05" db="EMBL/GenBank/DDBJ databases">
        <authorList>
            <person name="Colautti A."/>
            <person name="Iacumin L."/>
        </authorList>
    </citation>
    <scope>NUCLEOTIDE SEQUENCE</scope>
    <source>
        <strain evidence="5">DSM 30747</strain>
    </source>
</reference>
<protein>
    <submittedName>
        <fullName evidence="5">Pilus assembly PilX N-terminal domain-containing protein</fullName>
    </submittedName>
</protein>
<evidence type="ECO:0000259" key="4">
    <source>
        <dbReference type="Pfam" id="PF23981"/>
    </source>
</evidence>
<sequence length="549" mass="58882">MKSNYEGKLRLLNARGFTLLSVLMLVILITVLGVSILAVTSNSLKLSANERTDQSTFYIAEAGIVVTRKDAENKLQQAYSNAYNETLKDYKEAEEDYFRRPIKEQTGFKFDFARVLEKYYAEYVGKVLPESWSVHSDSESYKSRFKFESNYSENNSKITPFARVLVTRERNSDEEVEYNMTSVGTIGNKERTVSQKLIVNLKVGNLGEPGTPGIPGTPGTPGHGGGPVEGLPEDTAIIVKNGIKIKSSTVIGNIGTLKSGTGSIVIDWGVPTINGSFYVPSGSETTALTKPAQMGFTTKVNGGAAGTIPELPSFPSPPNYTSLGNYTPLDYGSSSLKVQNNASIGNLKVSGSHTLTIDIGDEDKELVLDNLEISGDAQVIIKGTGKLTLHVKNKLYITGSGKFNVQSSNKNAEIFYSGNEVLGKNFGGGAEIHASIFAMRANVDIASSTKVFGNILSGGSSFIVRGEGKVGPSLYFAPNAHFEVRNSGKVTGTIVGNSISMEGEGLVHYGEPQFTTWVPGIPSTPGTPGTPPTESKNPELTKTEPLIEI</sequence>
<keyword evidence="2" id="KW-0472">Membrane</keyword>
<dbReference type="EMBL" id="JAMKBI010000004">
    <property type="protein sequence ID" value="MCZ8533046.1"/>
    <property type="molecule type" value="Genomic_DNA"/>
</dbReference>
<evidence type="ECO:0000256" key="2">
    <source>
        <dbReference type="SAM" id="Phobius"/>
    </source>
</evidence>
<comment type="caution">
    <text evidence="5">The sequence shown here is derived from an EMBL/GenBank/DDBJ whole genome shotgun (WGS) entry which is preliminary data.</text>
</comment>
<name>A0A9X3LAF2_9BACI</name>
<proteinExistence type="predicted"/>
<organism evidence="5 6">
    <name type="scientific">Psychrobacillus psychrodurans</name>
    <dbReference type="NCBI Taxonomy" id="126157"/>
    <lineage>
        <taxon>Bacteria</taxon>
        <taxon>Bacillati</taxon>
        <taxon>Bacillota</taxon>
        <taxon>Bacilli</taxon>
        <taxon>Bacillales</taxon>
        <taxon>Bacillaceae</taxon>
        <taxon>Psychrobacillus</taxon>
    </lineage>
</organism>
<gene>
    <name evidence="5" type="ORF">M9R61_06720</name>
</gene>
<keyword evidence="6" id="KW-1185">Reference proteome</keyword>
<feature type="domain" description="Type 4 fimbrial biogenesis protein PilX N-terminal" evidence="3">
    <location>
        <begin position="15"/>
        <end position="64"/>
    </location>
</feature>
<dbReference type="Proteomes" id="UP001152172">
    <property type="component" value="Unassembled WGS sequence"/>
</dbReference>
<dbReference type="InterPro" id="IPR055729">
    <property type="entry name" value="DUF7305"/>
</dbReference>
<dbReference type="Pfam" id="PF23981">
    <property type="entry name" value="DUF7305"/>
    <property type="match status" value="1"/>
</dbReference>
<evidence type="ECO:0000313" key="5">
    <source>
        <dbReference type="EMBL" id="MCZ8533046.1"/>
    </source>
</evidence>
<evidence type="ECO:0000256" key="1">
    <source>
        <dbReference type="SAM" id="MobiDB-lite"/>
    </source>
</evidence>
<feature type="region of interest" description="Disordered" evidence="1">
    <location>
        <begin position="522"/>
        <end position="549"/>
    </location>
</feature>